<dbReference type="PANTHER" id="PTHR37265:SF5">
    <property type="entry name" value="OS01G0195300 PROTEIN"/>
    <property type="match status" value="1"/>
</dbReference>
<gene>
    <name evidence="1" type="ORF">PIB30_008171</name>
</gene>
<reference evidence="1 2" key="1">
    <citation type="journal article" date="2023" name="Plants (Basel)">
        <title>Bridging the Gap: Combining Genomics and Transcriptomics Approaches to Understand Stylosanthes scabra, an Orphan Legume from the Brazilian Caatinga.</title>
        <authorList>
            <person name="Ferreira-Neto J.R.C."/>
            <person name="da Silva M.D."/>
            <person name="Binneck E."/>
            <person name="de Melo N.F."/>
            <person name="da Silva R.H."/>
            <person name="de Melo A.L.T.M."/>
            <person name="Pandolfi V."/>
            <person name="Bustamante F.O."/>
            <person name="Brasileiro-Vidal A.C."/>
            <person name="Benko-Iseppon A.M."/>
        </authorList>
    </citation>
    <scope>NUCLEOTIDE SEQUENCE [LARGE SCALE GENOMIC DNA]</scope>
    <source>
        <tissue evidence="1">Leaves</tissue>
    </source>
</reference>
<organism evidence="1 2">
    <name type="scientific">Stylosanthes scabra</name>
    <dbReference type="NCBI Taxonomy" id="79078"/>
    <lineage>
        <taxon>Eukaryota</taxon>
        <taxon>Viridiplantae</taxon>
        <taxon>Streptophyta</taxon>
        <taxon>Embryophyta</taxon>
        <taxon>Tracheophyta</taxon>
        <taxon>Spermatophyta</taxon>
        <taxon>Magnoliopsida</taxon>
        <taxon>eudicotyledons</taxon>
        <taxon>Gunneridae</taxon>
        <taxon>Pentapetalae</taxon>
        <taxon>rosids</taxon>
        <taxon>fabids</taxon>
        <taxon>Fabales</taxon>
        <taxon>Fabaceae</taxon>
        <taxon>Papilionoideae</taxon>
        <taxon>50 kb inversion clade</taxon>
        <taxon>dalbergioids sensu lato</taxon>
        <taxon>Dalbergieae</taxon>
        <taxon>Pterocarpus clade</taxon>
        <taxon>Stylosanthes</taxon>
    </lineage>
</organism>
<dbReference type="Proteomes" id="UP001341840">
    <property type="component" value="Unassembled WGS sequence"/>
</dbReference>
<comment type="caution">
    <text evidence="1">The sequence shown here is derived from an EMBL/GenBank/DDBJ whole genome shotgun (WGS) entry which is preliminary data.</text>
</comment>
<proteinExistence type="predicted"/>
<keyword evidence="2" id="KW-1185">Reference proteome</keyword>
<evidence type="ECO:0000313" key="1">
    <source>
        <dbReference type="EMBL" id="MED6216471.1"/>
    </source>
</evidence>
<sequence length="114" mass="12446">MAPLRYPAPLATAQDYAQCATTAEDEEGVFLWELMEEWWCGAEEVLGGACAAKFVEDPYSSLVVVQSSSSYVTINGNEESCGSSFSDTGTSLMATLHYSPTHFTLTHPFFLPFT</sequence>
<protein>
    <submittedName>
        <fullName evidence="1">Uncharacterized protein</fullName>
    </submittedName>
</protein>
<evidence type="ECO:0000313" key="2">
    <source>
        <dbReference type="Proteomes" id="UP001341840"/>
    </source>
</evidence>
<dbReference type="PANTHER" id="PTHR37265">
    <property type="entry name" value="OS01G0195300 PROTEIN"/>
    <property type="match status" value="1"/>
</dbReference>
<name>A0ABU6Z3B2_9FABA</name>
<accession>A0ABU6Z3B2</accession>
<dbReference type="EMBL" id="JASCZI010271878">
    <property type="protein sequence ID" value="MED6216471.1"/>
    <property type="molecule type" value="Genomic_DNA"/>
</dbReference>